<organism evidence="1 2">
    <name type="scientific">Campylobacter jejuni</name>
    <dbReference type="NCBI Taxonomy" id="197"/>
    <lineage>
        <taxon>Bacteria</taxon>
        <taxon>Pseudomonadati</taxon>
        <taxon>Campylobacterota</taxon>
        <taxon>Epsilonproteobacteria</taxon>
        <taxon>Campylobacterales</taxon>
        <taxon>Campylobacteraceae</taxon>
        <taxon>Campylobacter</taxon>
    </lineage>
</organism>
<sequence>ACMPCMQKTCPLKHHKCMKDLKPEMVLEKLKFDT</sequence>
<comment type="caution">
    <text evidence="1">The sequence shown here is derived from an EMBL/GenBank/DDBJ whole genome shotgun (WGS) entry which is preliminary data.</text>
</comment>
<dbReference type="Proteomes" id="UP000286791">
    <property type="component" value="Unassembled WGS sequence"/>
</dbReference>
<evidence type="ECO:0000313" key="1">
    <source>
        <dbReference type="EMBL" id="RTJ97340.1"/>
    </source>
</evidence>
<reference evidence="1 2" key="1">
    <citation type="journal article" date="2019" name="Appl. Environ. Microbiol.">
        <title>Population genetics and characterization of Campylobacter jejuni isolates in western jackdaws and game birds in Finland.</title>
        <authorList>
            <person name="Kovanen S."/>
            <person name="Rossi M."/>
            <person name="Pohja-Mykra M."/>
            <person name="Nieminen T."/>
            <person name="Raunio-Saarnisto M."/>
            <person name="Sauvala M."/>
            <person name="Fredriksson-Ahomaa M."/>
            <person name="Hanninen M.L."/>
            <person name="Kivisto R."/>
        </authorList>
    </citation>
    <scope>NUCLEOTIDE SEQUENCE [LARGE SCALE GENOMIC DNA]</scope>
    <source>
        <strain evidence="1 2">CB304</strain>
    </source>
</reference>
<proteinExistence type="predicted"/>
<feature type="non-terminal residue" evidence="1">
    <location>
        <position position="1"/>
    </location>
</feature>
<dbReference type="AlphaFoldDB" id="A0A431FUU1"/>
<gene>
    <name evidence="1" type="ORF">C3H48_09700</name>
</gene>
<protein>
    <submittedName>
        <fullName evidence="1">ADP-heptose--LPS heptosyltransferase</fullName>
    </submittedName>
</protein>
<evidence type="ECO:0000313" key="2">
    <source>
        <dbReference type="Proteomes" id="UP000286791"/>
    </source>
</evidence>
<dbReference type="GO" id="GO:0016740">
    <property type="term" value="F:transferase activity"/>
    <property type="evidence" value="ECO:0007669"/>
    <property type="project" value="UniProtKB-KW"/>
</dbReference>
<dbReference type="EMBL" id="PRCE01000167">
    <property type="protein sequence ID" value="RTJ97340.1"/>
    <property type="molecule type" value="Genomic_DNA"/>
</dbReference>
<accession>A0A431FUU1</accession>
<dbReference type="SUPFAM" id="SSF53756">
    <property type="entry name" value="UDP-Glycosyltransferase/glycogen phosphorylase"/>
    <property type="match status" value="1"/>
</dbReference>
<name>A0A431FUU1_CAMJU</name>
<dbReference type="Gene3D" id="3.40.50.2000">
    <property type="entry name" value="Glycogen Phosphorylase B"/>
    <property type="match status" value="1"/>
</dbReference>
<keyword evidence="1" id="KW-0808">Transferase</keyword>